<dbReference type="SUPFAM" id="SSF160991">
    <property type="entry name" value="CV3147-like"/>
    <property type="match status" value="1"/>
</dbReference>
<dbReference type="InterPro" id="IPR008040">
    <property type="entry name" value="Hydant_A_N"/>
</dbReference>
<feature type="domain" description="Hydantoinase/oxoprolinase N-terminal" evidence="2">
    <location>
        <begin position="8"/>
        <end position="188"/>
    </location>
</feature>
<dbReference type="Pfam" id="PF06032">
    <property type="entry name" value="S-Me-THD_N"/>
    <property type="match status" value="1"/>
</dbReference>
<gene>
    <name evidence="5" type="ORF">NKR23_g1195</name>
</gene>
<feature type="domain" description="S-Me-THD N-terminal" evidence="3">
    <location>
        <begin position="607"/>
        <end position="744"/>
    </location>
</feature>
<feature type="domain" description="Hydantoinase A/oxoprolinase" evidence="1">
    <location>
        <begin position="208"/>
        <end position="388"/>
    </location>
</feature>
<dbReference type="InterPro" id="IPR024071">
    <property type="entry name" value="S-Me-THD_C_sf"/>
</dbReference>
<dbReference type="InterPro" id="IPR045079">
    <property type="entry name" value="Oxoprolinase-like"/>
</dbReference>
<dbReference type="AlphaFoldDB" id="A0AA38RTV7"/>
<feature type="domain" description="S-Me-THD-like C-terminal" evidence="4">
    <location>
        <begin position="751"/>
        <end position="960"/>
    </location>
</feature>
<evidence type="ECO:0000259" key="1">
    <source>
        <dbReference type="Pfam" id="PF01968"/>
    </source>
</evidence>
<dbReference type="Proteomes" id="UP001174694">
    <property type="component" value="Unassembled WGS sequence"/>
</dbReference>
<dbReference type="InterPro" id="IPR048350">
    <property type="entry name" value="S-Me-THD-like_C"/>
</dbReference>
<evidence type="ECO:0000313" key="5">
    <source>
        <dbReference type="EMBL" id="KAJ9156602.1"/>
    </source>
</evidence>
<dbReference type="GO" id="GO:0016787">
    <property type="term" value="F:hydrolase activity"/>
    <property type="evidence" value="ECO:0007669"/>
    <property type="project" value="InterPro"/>
</dbReference>
<reference evidence="5" key="1">
    <citation type="submission" date="2022-07" db="EMBL/GenBank/DDBJ databases">
        <title>Fungi with potential for degradation of polypropylene.</title>
        <authorList>
            <person name="Gostincar C."/>
        </authorList>
    </citation>
    <scope>NUCLEOTIDE SEQUENCE</scope>
    <source>
        <strain evidence="5">EXF-13308</strain>
    </source>
</reference>
<dbReference type="PANTHER" id="PTHR11365:SF10">
    <property type="entry name" value="HYDANTOINASE_OXOPROLINASE"/>
    <property type="match status" value="1"/>
</dbReference>
<evidence type="ECO:0000313" key="6">
    <source>
        <dbReference type="Proteomes" id="UP001174694"/>
    </source>
</evidence>
<evidence type="ECO:0000259" key="2">
    <source>
        <dbReference type="Pfam" id="PF05378"/>
    </source>
</evidence>
<dbReference type="InterPro" id="IPR002821">
    <property type="entry name" value="Hydantoinase_A"/>
</dbReference>
<dbReference type="Gene3D" id="3.40.1610.10">
    <property type="entry name" value="CV3147-like domain"/>
    <property type="match status" value="1"/>
</dbReference>
<keyword evidence="6" id="KW-1185">Reference proteome</keyword>
<dbReference type="SUPFAM" id="SSF53067">
    <property type="entry name" value="Actin-like ATPase domain"/>
    <property type="match status" value="2"/>
</dbReference>
<dbReference type="Pfam" id="PF20906">
    <property type="entry name" value="S-Me-THD_C"/>
    <property type="match status" value="1"/>
</dbReference>
<evidence type="ECO:0000259" key="3">
    <source>
        <dbReference type="Pfam" id="PF06032"/>
    </source>
</evidence>
<accession>A0AA38RTV7</accession>
<sequence>MAVQSAYRIGVDVGGTNTDCVILRVGEADSVNRGICSAYKTPTTPDVTSGIATAVQGALSQCEVPIESIAAVMIGTTHFINAVVQADETSLRRVAVMRICGPYSKENPAFLDFPPILSRLMNGHVSYLDGGLEFDTREIMELDEDQIRAECMAIKEKGITDVAIVGIFSPLDTKGVQEERVKKIVLEEMPEADVVCSRDIGQLGFLERENATILNTSILKFARTTIRGFKYAMRSLGLACPLFLTQNDGTVIDADTAMGCPIKTFSSGPTNSMTGAAYLAGFDTGRGKMPNAPVIVADIGGTTTDVCALLPSGFPRQAGTWIEIGGVRSSFSMPDVVSVALGGGTLVEQKEEKIVVGPESVGHRLTSEALVFGGNTLTTTDIVVAAGKADIGDASKVQNISTDVIDKARASMKKILENAIDSMKLSADPAVVIVVGGGSIVNIDPLDGVCELIRPKFHDCANAVGAAIAKVSGTIDVIKVMENLDEEEVVNSVCEEAKQRAIEAGADPATVKIIELDNMPLQYVQMRASRIVARAAGNLSRDTPTSRVEKDELKEGVDNWTRAARKTANADKNPKDFIVSPSALIDVSTYRPEVDKNGTWWVSEVDCYMCYMAARAAIQAGKRLAVVDIDTLPDDGYIMGSVSYGAPTVTLERVPSGTEAKDATDALLMSYPGLKMVGQIAIEIGGMNGIRPLLTGLHYDVPAIDGDFMGRAYPRLYILTPFLYGISATPCTQSDGMGNVVTVNKCADFRKLEKIHRKAGHELGLFSQMVIPPLTVKQTKQVGTLGTTSLAWYIGRAVYLARQHNTSIMKAIVEANPSGRVLYTGKIVNVHRYVSSGGYTEGSVRLKPLSEDEQEYGDSVSTEKREMVLPFQNEYLYAELVEPGLASKAGRPRGEILCTVPDLISLVGTDGYALGTQDLRYGVRVSVVAFVAHPHWYTPQGLRVGGPTEFGYEDLDFVPLGTPYYEPKRVTKEFRPQ</sequence>
<dbReference type="InterPro" id="IPR027479">
    <property type="entry name" value="S-Me-THD_N_sf"/>
</dbReference>
<dbReference type="Pfam" id="PF05378">
    <property type="entry name" value="Hydant_A_N"/>
    <property type="match status" value="1"/>
</dbReference>
<organism evidence="5 6">
    <name type="scientific">Pleurostoma richardsiae</name>
    <dbReference type="NCBI Taxonomy" id="41990"/>
    <lineage>
        <taxon>Eukaryota</taxon>
        <taxon>Fungi</taxon>
        <taxon>Dikarya</taxon>
        <taxon>Ascomycota</taxon>
        <taxon>Pezizomycotina</taxon>
        <taxon>Sordariomycetes</taxon>
        <taxon>Sordariomycetidae</taxon>
        <taxon>Calosphaeriales</taxon>
        <taxon>Pleurostomataceae</taxon>
        <taxon>Pleurostoma</taxon>
    </lineage>
</organism>
<evidence type="ECO:0000259" key="4">
    <source>
        <dbReference type="Pfam" id="PF20906"/>
    </source>
</evidence>
<dbReference type="Gene3D" id="2.40.390.10">
    <property type="entry name" value="CV3147-like"/>
    <property type="match status" value="1"/>
</dbReference>
<dbReference type="EMBL" id="JANBVO010000002">
    <property type="protein sequence ID" value="KAJ9156602.1"/>
    <property type="molecule type" value="Genomic_DNA"/>
</dbReference>
<proteinExistence type="predicted"/>
<dbReference type="InterPro" id="IPR010318">
    <property type="entry name" value="S-Me-THD_N"/>
</dbReference>
<dbReference type="InterPro" id="IPR043129">
    <property type="entry name" value="ATPase_NBD"/>
</dbReference>
<comment type="caution">
    <text evidence="5">The sequence shown here is derived from an EMBL/GenBank/DDBJ whole genome shotgun (WGS) entry which is preliminary data.</text>
</comment>
<name>A0AA38RTV7_9PEZI</name>
<protein>
    <submittedName>
        <fullName evidence="5">Hydantoin utilization protein A</fullName>
    </submittedName>
</protein>
<dbReference type="PANTHER" id="PTHR11365">
    <property type="entry name" value="5-OXOPROLINASE RELATED"/>
    <property type="match status" value="1"/>
</dbReference>
<dbReference type="Pfam" id="PF01968">
    <property type="entry name" value="Hydantoinase_A"/>
    <property type="match status" value="1"/>
</dbReference>